<accession>A0ACB9BHY1</accession>
<proteinExistence type="predicted"/>
<organism evidence="1 2">
    <name type="scientific">Cichorium intybus</name>
    <name type="common">Chicory</name>
    <dbReference type="NCBI Taxonomy" id="13427"/>
    <lineage>
        <taxon>Eukaryota</taxon>
        <taxon>Viridiplantae</taxon>
        <taxon>Streptophyta</taxon>
        <taxon>Embryophyta</taxon>
        <taxon>Tracheophyta</taxon>
        <taxon>Spermatophyta</taxon>
        <taxon>Magnoliopsida</taxon>
        <taxon>eudicotyledons</taxon>
        <taxon>Gunneridae</taxon>
        <taxon>Pentapetalae</taxon>
        <taxon>asterids</taxon>
        <taxon>campanulids</taxon>
        <taxon>Asterales</taxon>
        <taxon>Asteraceae</taxon>
        <taxon>Cichorioideae</taxon>
        <taxon>Cichorieae</taxon>
        <taxon>Cichoriinae</taxon>
        <taxon>Cichorium</taxon>
    </lineage>
</organism>
<protein>
    <submittedName>
        <fullName evidence="1">Uncharacterized protein</fullName>
    </submittedName>
</protein>
<comment type="caution">
    <text evidence="1">The sequence shown here is derived from an EMBL/GenBank/DDBJ whole genome shotgun (WGS) entry which is preliminary data.</text>
</comment>
<gene>
    <name evidence="1" type="ORF">L2E82_32990</name>
</gene>
<reference evidence="1 2" key="2">
    <citation type="journal article" date="2022" name="Mol. Ecol. Resour.">
        <title>The genomes of chicory, endive, great burdock and yacon provide insights into Asteraceae paleo-polyploidization history and plant inulin production.</title>
        <authorList>
            <person name="Fan W."/>
            <person name="Wang S."/>
            <person name="Wang H."/>
            <person name="Wang A."/>
            <person name="Jiang F."/>
            <person name="Liu H."/>
            <person name="Zhao H."/>
            <person name="Xu D."/>
            <person name="Zhang Y."/>
        </authorList>
    </citation>
    <scope>NUCLEOTIDE SEQUENCE [LARGE SCALE GENOMIC DNA]</scope>
    <source>
        <strain evidence="2">cv. Punajuju</strain>
        <tissue evidence="1">Leaves</tissue>
    </source>
</reference>
<evidence type="ECO:0000313" key="2">
    <source>
        <dbReference type="Proteomes" id="UP001055811"/>
    </source>
</evidence>
<reference evidence="2" key="1">
    <citation type="journal article" date="2022" name="Mol. Ecol. Resour.">
        <title>The genomes of chicory, endive, great burdock and yacon provide insights into Asteraceae palaeo-polyploidization history and plant inulin production.</title>
        <authorList>
            <person name="Fan W."/>
            <person name="Wang S."/>
            <person name="Wang H."/>
            <person name="Wang A."/>
            <person name="Jiang F."/>
            <person name="Liu H."/>
            <person name="Zhao H."/>
            <person name="Xu D."/>
            <person name="Zhang Y."/>
        </authorList>
    </citation>
    <scope>NUCLEOTIDE SEQUENCE [LARGE SCALE GENOMIC DNA]</scope>
    <source>
        <strain evidence="2">cv. Punajuju</strain>
    </source>
</reference>
<keyword evidence="2" id="KW-1185">Reference proteome</keyword>
<name>A0ACB9BHY1_CICIN</name>
<evidence type="ECO:0000313" key="1">
    <source>
        <dbReference type="EMBL" id="KAI3721969.1"/>
    </source>
</evidence>
<sequence length="733" mass="81118">MTPNLIIHASKHSCEEALHLALKLNFEDRFCRLRMTRKDARKINLTAKDGRRCQIVGNRLKLHYRSHSSLSRTTMAPKAKPKPTAAPAVSIEDLFTTLNRHIQRSDYEQAVKVADQVLSVAPGDEDAIRCKIVSLIKADNIDDALSTIVALSKKFPFNFGFFKAYCLYRQNKLDDALESLKTLEKDSATMSLESQILFRQGNMDASVDVYQKLQKSKIESLEINLVAGLVSAGRATEVQGIMDSMKVKATSSFELAYNTACALIERNKYSDAEQLLLSARRIGQETLMDENLPDDEIEIELAPIAVQLAYLQQLLGNKQEAIASYTDLIKRNLPDESSNAVAINNLIALKGTKDISDGLRKLDRIIQKNTKDQSFQLVPGLELKLSPKQKEAIYINRMLLLLHSNKIDQARELADALLQMFPTSVTPVLLQGSVFVKENKAGKAEEMLGKYAEKFPEKSKIVLLARAQIAASAGHPQIASESLSKIPDIQHMPATVATLVSLKERSGDIDGASQVLDSAITHWSNAMTEESQLTVIMQEAAAFKLKHGKKEEALKLYEKLVKSHQSIEALVGLIETAAYTDVEKAETYEKKLKPLPGLTSVDVNALEKTSGAKYVENGPHLGDNNGTHESKSKEKAKRKRKRKPKYPKGFDPANPGPTPDPERWLPKRERSSYRPKRKDKRAAQIRGSQGAVAKEGGNSGNVKSSQPTNVKGSSSSASQPKPSSKSNRKKSRN</sequence>
<dbReference type="Proteomes" id="UP001055811">
    <property type="component" value="Linkage Group LG06"/>
</dbReference>
<dbReference type="EMBL" id="CM042014">
    <property type="protein sequence ID" value="KAI3721969.1"/>
    <property type="molecule type" value="Genomic_DNA"/>
</dbReference>